<feature type="compositionally biased region" description="Basic and acidic residues" evidence="7">
    <location>
        <begin position="14"/>
        <end position="31"/>
    </location>
</feature>
<keyword evidence="4 6" id="KW-0694">RNA-binding</keyword>
<dbReference type="SUPFAM" id="SSF54928">
    <property type="entry name" value="RNA-binding domain, RBD"/>
    <property type="match status" value="1"/>
</dbReference>
<keyword evidence="5" id="KW-0539">Nucleus</keyword>
<evidence type="ECO:0000256" key="5">
    <source>
        <dbReference type="ARBA" id="ARBA00023242"/>
    </source>
</evidence>
<dbReference type="PANTHER" id="PTHR45894">
    <property type="entry name" value="RNA-BINDING PROTEIN 8A"/>
    <property type="match status" value="1"/>
</dbReference>
<comment type="subcellular location">
    <subcellularLocation>
        <location evidence="2">Cytoplasm</location>
    </subcellularLocation>
    <subcellularLocation>
        <location evidence="1">Nucleus</location>
    </subcellularLocation>
</comment>
<evidence type="ECO:0000256" key="2">
    <source>
        <dbReference type="ARBA" id="ARBA00004496"/>
    </source>
</evidence>
<keyword evidence="10" id="KW-1185">Reference proteome</keyword>
<dbReference type="STRING" id="215250.A0A316YRT5"/>
<dbReference type="GO" id="GO:0005634">
    <property type="term" value="C:nucleus"/>
    <property type="evidence" value="ECO:0007669"/>
    <property type="project" value="UniProtKB-SubCell"/>
</dbReference>
<evidence type="ECO:0000313" key="9">
    <source>
        <dbReference type="EMBL" id="PWN91378.1"/>
    </source>
</evidence>
<gene>
    <name evidence="9" type="ORF">FA10DRAFT_278215</name>
</gene>
<dbReference type="Gene3D" id="3.30.70.330">
    <property type="match status" value="1"/>
</dbReference>
<dbReference type="RefSeq" id="XP_025378576.1">
    <property type="nucleotide sequence ID" value="XM_025523437.1"/>
</dbReference>
<dbReference type="InterPro" id="IPR012677">
    <property type="entry name" value="Nucleotide-bd_a/b_plait_sf"/>
</dbReference>
<evidence type="ECO:0000259" key="8">
    <source>
        <dbReference type="PROSITE" id="PS50102"/>
    </source>
</evidence>
<dbReference type="InParanoid" id="A0A316YRT5"/>
<accession>A0A316YRT5</accession>
<feature type="region of interest" description="Disordered" evidence="7">
    <location>
        <begin position="1"/>
        <end position="86"/>
    </location>
</feature>
<protein>
    <submittedName>
        <fullName evidence="9">RNA-binding domain-containing protein</fullName>
    </submittedName>
</protein>
<feature type="region of interest" description="Disordered" evidence="7">
    <location>
        <begin position="177"/>
        <end position="203"/>
    </location>
</feature>
<dbReference type="CDD" id="cd12324">
    <property type="entry name" value="RRM_RBM8"/>
    <property type="match status" value="1"/>
</dbReference>
<dbReference type="FunCoup" id="A0A316YRT5">
    <property type="interactions" value="718"/>
</dbReference>
<evidence type="ECO:0000256" key="3">
    <source>
        <dbReference type="ARBA" id="ARBA00022490"/>
    </source>
</evidence>
<name>A0A316YRT5_9BASI</name>
<evidence type="ECO:0000313" key="10">
    <source>
        <dbReference type="Proteomes" id="UP000245768"/>
    </source>
</evidence>
<reference evidence="9 10" key="1">
    <citation type="journal article" date="2018" name="Mol. Biol. Evol.">
        <title>Broad Genomic Sampling Reveals a Smut Pathogenic Ancestry of the Fungal Clade Ustilaginomycotina.</title>
        <authorList>
            <person name="Kijpornyongpan T."/>
            <person name="Mondo S.J."/>
            <person name="Barry K."/>
            <person name="Sandor L."/>
            <person name="Lee J."/>
            <person name="Lipzen A."/>
            <person name="Pangilinan J."/>
            <person name="LaButti K."/>
            <person name="Hainaut M."/>
            <person name="Henrissat B."/>
            <person name="Grigoriev I.V."/>
            <person name="Spatafora J.W."/>
            <person name="Aime M.C."/>
        </authorList>
    </citation>
    <scope>NUCLEOTIDE SEQUENCE [LARGE SCALE GENOMIC DNA]</scope>
    <source>
        <strain evidence="9 10">MCA 4198</strain>
    </source>
</reference>
<dbReference type="InterPro" id="IPR035979">
    <property type="entry name" value="RBD_domain_sf"/>
</dbReference>
<dbReference type="GO" id="GO:0005737">
    <property type="term" value="C:cytoplasm"/>
    <property type="evidence" value="ECO:0007669"/>
    <property type="project" value="UniProtKB-SubCell"/>
</dbReference>
<dbReference type="EMBL" id="KZ819635">
    <property type="protein sequence ID" value="PWN91378.1"/>
    <property type="molecule type" value="Genomic_DNA"/>
</dbReference>
<dbReference type="OrthoDB" id="15688at2759"/>
<dbReference type="SMART" id="SM00360">
    <property type="entry name" value="RRM"/>
    <property type="match status" value="1"/>
</dbReference>
<feature type="compositionally biased region" description="Low complexity" evidence="7">
    <location>
        <begin position="76"/>
        <end position="85"/>
    </location>
</feature>
<keyword evidence="3" id="KW-0963">Cytoplasm</keyword>
<evidence type="ECO:0000256" key="4">
    <source>
        <dbReference type="ARBA" id="ARBA00022884"/>
    </source>
</evidence>
<dbReference type="InterPro" id="IPR033744">
    <property type="entry name" value="RRM_RBM8"/>
</dbReference>
<evidence type="ECO:0000256" key="6">
    <source>
        <dbReference type="PROSITE-ProRule" id="PRU00176"/>
    </source>
</evidence>
<dbReference type="InterPro" id="IPR008111">
    <property type="entry name" value="RNA-bd_8"/>
</dbReference>
<organism evidence="9 10">
    <name type="scientific">Acaromyces ingoldii</name>
    <dbReference type="NCBI Taxonomy" id="215250"/>
    <lineage>
        <taxon>Eukaryota</taxon>
        <taxon>Fungi</taxon>
        <taxon>Dikarya</taxon>
        <taxon>Basidiomycota</taxon>
        <taxon>Ustilaginomycotina</taxon>
        <taxon>Exobasidiomycetes</taxon>
        <taxon>Exobasidiales</taxon>
        <taxon>Cryptobasidiaceae</taxon>
        <taxon>Acaromyces</taxon>
    </lineage>
</organism>
<feature type="compositionally biased region" description="Acidic residues" evidence="7">
    <location>
        <begin position="32"/>
        <end position="41"/>
    </location>
</feature>
<dbReference type="InterPro" id="IPR000504">
    <property type="entry name" value="RRM_dom"/>
</dbReference>
<evidence type="ECO:0000256" key="1">
    <source>
        <dbReference type="ARBA" id="ARBA00004123"/>
    </source>
</evidence>
<evidence type="ECO:0000256" key="7">
    <source>
        <dbReference type="SAM" id="MobiDB-lite"/>
    </source>
</evidence>
<feature type="compositionally biased region" description="Basic and acidic residues" evidence="7">
    <location>
        <begin position="186"/>
        <end position="203"/>
    </location>
</feature>
<dbReference type="GO" id="GO:0003729">
    <property type="term" value="F:mRNA binding"/>
    <property type="evidence" value="ECO:0007669"/>
    <property type="project" value="InterPro"/>
</dbReference>
<proteinExistence type="predicted"/>
<dbReference type="Proteomes" id="UP000245768">
    <property type="component" value="Unassembled WGS sequence"/>
</dbReference>
<dbReference type="GeneID" id="37045353"/>
<dbReference type="GO" id="GO:0006396">
    <property type="term" value="P:RNA processing"/>
    <property type="evidence" value="ECO:0007669"/>
    <property type="project" value="InterPro"/>
</dbReference>
<dbReference type="PROSITE" id="PS50102">
    <property type="entry name" value="RRM"/>
    <property type="match status" value="1"/>
</dbReference>
<feature type="domain" description="RRM" evidence="8">
    <location>
        <begin position="94"/>
        <end position="173"/>
    </location>
</feature>
<sequence length="203" mass="22104">MGREGDVDFANGSERNRRDDREESPAERDGMDVEMDGDEEASSSVRRKGRGFDPRGGAGPDPMSSDGVRSGKFDLLDSSSGTSGDRAARSIEGWIVLVTNIHEEASEEEVTDKLSDYGAVKNCHLNLDRRTGYLKGYALVEYTTYEEATAVIEACKEGLTLMDKPLKADFAFVRPPALAGRGAGGRGDRGGPRRERSRSPARR</sequence>
<dbReference type="Pfam" id="PF00076">
    <property type="entry name" value="RRM_1"/>
    <property type="match status" value="1"/>
</dbReference>
<dbReference type="AlphaFoldDB" id="A0A316YRT5"/>